<dbReference type="SFLD" id="SFLDG01135">
    <property type="entry name" value="C1.5.6:_HAD__Beta-PGM__Phospha"/>
    <property type="match status" value="1"/>
</dbReference>
<protein>
    <submittedName>
        <fullName evidence="1">Phosphoglycolate phosphatase</fullName>
    </submittedName>
</protein>
<dbReference type="SFLD" id="SFLDG01129">
    <property type="entry name" value="C1.5:_HAD__Beta-PGM__Phosphata"/>
    <property type="match status" value="1"/>
</dbReference>
<name>A0A172Q9W8_9STRE</name>
<sequence length="210" mass="23330">MKSILFDLDGTLVNSSSGIKSSFRYTFEQLNLAVPDDNILSTFIGPPLETTFSNLFKSEELVKKAIAYFRLYYKEKGVHDVFVYQGIYEALTDLKAANYELYVTTSKNEPMAQLMLDELGLSKFFKAVYGATPHRFKKDDVIRACLSSENINQNEALIIGDTKFDIIGGISAGIKTLGITWGIGQEADLLNSGADKICHSPDNIKKALTF</sequence>
<dbReference type="EMBL" id="CP014699">
    <property type="protein sequence ID" value="AND80218.1"/>
    <property type="molecule type" value="Genomic_DNA"/>
</dbReference>
<evidence type="ECO:0000313" key="2">
    <source>
        <dbReference type="Proteomes" id="UP000077317"/>
    </source>
</evidence>
<dbReference type="KEGG" id="spat:A0O21_09525"/>
<dbReference type="Pfam" id="PF13419">
    <property type="entry name" value="HAD_2"/>
    <property type="match status" value="1"/>
</dbReference>
<dbReference type="OrthoDB" id="9792518at2"/>
<dbReference type="GO" id="GO:0004713">
    <property type="term" value="F:protein tyrosine kinase activity"/>
    <property type="evidence" value="ECO:0007669"/>
    <property type="project" value="TreeGrafter"/>
</dbReference>
<dbReference type="AlphaFoldDB" id="A0A172Q9W8"/>
<dbReference type="Proteomes" id="UP000077317">
    <property type="component" value="Chromosome"/>
</dbReference>
<reference evidence="2" key="2">
    <citation type="submission" date="2016-03" db="EMBL/GenBank/DDBJ databases">
        <title>Streptococcus antelopensis sp. nov., isolated from the feces of the Tibetan antelope (Pantholops hodgsonii) in Hoh Xil National Nature Reserve, Qinghai, China.</title>
        <authorList>
            <person name="Bai X."/>
        </authorList>
    </citation>
    <scope>NUCLEOTIDE SEQUENCE [LARGE SCALE GENOMIC DNA]</scope>
    <source>
        <strain evidence="2">TA 26</strain>
    </source>
</reference>
<accession>A0A172Q9W8</accession>
<dbReference type="InterPro" id="IPR023214">
    <property type="entry name" value="HAD_sf"/>
</dbReference>
<dbReference type="RefSeq" id="WP_067064630.1">
    <property type="nucleotide sequence ID" value="NZ_CP014699.1"/>
</dbReference>
<dbReference type="InterPro" id="IPR050155">
    <property type="entry name" value="HAD-like_hydrolase_sf"/>
</dbReference>
<dbReference type="InterPro" id="IPR023198">
    <property type="entry name" value="PGP-like_dom2"/>
</dbReference>
<dbReference type="SUPFAM" id="SSF56784">
    <property type="entry name" value="HAD-like"/>
    <property type="match status" value="1"/>
</dbReference>
<dbReference type="Gene3D" id="3.40.50.1000">
    <property type="entry name" value="HAD superfamily/HAD-like"/>
    <property type="match status" value="1"/>
</dbReference>
<dbReference type="InterPro" id="IPR041492">
    <property type="entry name" value="HAD_2"/>
</dbReference>
<dbReference type="SFLD" id="SFLDS00003">
    <property type="entry name" value="Haloacid_Dehalogenase"/>
    <property type="match status" value="1"/>
</dbReference>
<keyword evidence="2" id="KW-1185">Reference proteome</keyword>
<gene>
    <name evidence="1" type="ORF">A0O21_09525</name>
</gene>
<dbReference type="InterPro" id="IPR036412">
    <property type="entry name" value="HAD-like_sf"/>
</dbReference>
<dbReference type="Gene3D" id="1.10.150.240">
    <property type="entry name" value="Putative phosphatase, domain 2"/>
    <property type="match status" value="1"/>
</dbReference>
<proteinExistence type="predicted"/>
<dbReference type="PANTHER" id="PTHR43434:SF20">
    <property type="entry name" value="5'-NUCLEOTIDASE"/>
    <property type="match status" value="1"/>
</dbReference>
<organism evidence="1 2">
    <name type="scientific">Streptococcus pantholopis</name>
    <dbReference type="NCBI Taxonomy" id="1811193"/>
    <lineage>
        <taxon>Bacteria</taxon>
        <taxon>Bacillati</taxon>
        <taxon>Bacillota</taxon>
        <taxon>Bacilli</taxon>
        <taxon>Lactobacillales</taxon>
        <taxon>Streptococcaceae</taxon>
        <taxon>Streptococcus</taxon>
    </lineage>
</organism>
<reference evidence="1 2" key="1">
    <citation type="journal article" date="2016" name="Int. J. Syst. Evol. Microbiol.">
        <title>Streptococcuspantholopis sp. nov., isolated from faeces of the Tibetan antelope (Pantholops hodgsonii).</title>
        <authorList>
            <person name="Bai X."/>
            <person name="Xiong Y."/>
            <person name="Lu S."/>
            <person name="Jin D."/>
            <person name="Lai X."/>
            <person name="Yang J."/>
            <person name="Niu L."/>
            <person name="Hu S."/>
            <person name="Meng X."/>
            <person name="Pu J."/>
            <person name="Ye C."/>
            <person name="Xu J."/>
        </authorList>
    </citation>
    <scope>NUCLEOTIDE SEQUENCE [LARGE SCALE GENOMIC DNA]</scope>
    <source>
        <strain evidence="1 2">TA 26</strain>
    </source>
</reference>
<dbReference type="GO" id="GO:0005829">
    <property type="term" value="C:cytosol"/>
    <property type="evidence" value="ECO:0007669"/>
    <property type="project" value="TreeGrafter"/>
</dbReference>
<dbReference type="PANTHER" id="PTHR43434">
    <property type="entry name" value="PHOSPHOGLYCOLATE PHOSPHATASE"/>
    <property type="match status" value="1"/>
</dbReference>
<evidence type="ECO:0000313" key="1">
    <source>
        <dbReference type="EMBL" id="AND80218.1"/>
    </source>
</evidence>